<sequence>MFLQGLQDLRKELCLQNQIRTGAAGPIKQSKRRPARPPACLDEKHWQSDGGGFTSPLCLQVTLMLGDIKGPCH</sequence>
<dbReference type="Proteomes" id="UP001345963">
    <property type="component" value="Unassembled WGS sequence"/>
</dbReference>
<name>A0ABU7BM17_9TELE</name>
<organism evidence="2 3">
    <name type="scientific">Ataeniobius toweri</name>
    <dbReference type="NCBI Taxonomy" id="208326"/>
    <lineage>
        <taxon>Eukaryota</taxon>
        <taxon>Metazoa</taxon>
        <taxon>Chordata</taxon>
        <taxon>Craniata</taxon>
        <taxon>Vertebrata</taxon>
        <taxon>Euteleostomi</taxon>
        <taxon>Actinopterygii</taxon>
        <taxon>Neopterygii</taxon>
        <taxon>Teleostei</taxon>
        <taxon>Neoteleostei</taxon>
        <taxon>Acanthomorphata</taxon>
        <taxon>Ovalentaria</taxon>
        <taxon>Atherinomorphae</taxon>
        <taxon>Cyprinodontiformes</taxon>
        <taxon>Goodeidae</taxon>
        <taxon>Ataeniobius</taxon>
    </lineage>
</organism>
<evidence type="ECO:0000256" key="1">
    <source>
        <dbReference type="SAM" id="MobiDB-lite"/>
    </source>
</evidence>
<protein>
    <submittedName>
        <fullName evidence="2">Uncharacterized protein</fullName>
    </submittedName>
</protein>
<feature type="region of interest" description="Disordered" evidence="1">
    <location>
        <begin position="24"/>
        <end position="50"/>
    </location>
</feature>
<accession>A0ABU7BM17</accession>
<keyword evidence="3" id="KW-1185">Reference proteome</keyword>
<dbReference type="EMBL" id="JAHUTI010060201">
    <property type="protein sequence ID" value="MED6251712.1"/>
    <property type="molecule type" value="Genomic_DNA"/>
</dbReference>
<reference evidence="2 3" key="1">
    <citation type="submission" date="2021-07" db="EMBL/GenBank/DDBJ databases">
        <authorList>
            <person name="Palmer J.M."/>
        </authorList>
    </citation>
    <scope>NUCLEOTIDE SEQUENCE [LARGE SCALE GENOMIC DNA]</scope>
    <source>
        <strain evidence="2 3">AT_MEX2019</strain>
        <tissue evidence="2">Muscle</tissue>
    </source>
</reference>
<gene>
    <name evidence="2" type="ORF">ATANTOWER_001909</name>
</gene>
<evidence type="ECO:0000313" key="2">
    <source>
        <dbReference type="EMBL" id="MED6251712.1"/>
    </source>
</evidence>
<evidence type="ECO:0000313" key="3">
    <source>
        <dbReference type="Proteomes" id="UP001345963"/>
    </source>
</evidence>
<proteinExistence type="predicted"/>
<comment type="caution">
    <text evidence="2">The sequence shown here is derived from an EMBL/GenBank/DDBJ whole genome shotgun (WGS) entry which is preliminary data.</text>
</comment>